<protein>
    <recommendedName>
        <fullName evidence="3">dihydrofolate reductase</fullName>
        <ecNumber evidence="3">1.5.1.3</ecNumber>
    </recommendedName>
</protein>
<dbReference type="Proteomes" id="UP000190774">
    <property type="component" value="Unassembled WGS sequence"/>
</dbReference>
<evidence type="ECO:0000256" key="7">
    <source>
        <dbReference type="ARBA" id="ARBA00025067"/>
    </source>
</evidence>
<comment type="function">
    <text evidence="7">Key enzyme in folate metabolism. Catalyzes an essential reaction for de novo glycine and purine synthesis, and for DNA precursor synthesis.</text>
</comment>
<dbReference type="SUPFAM" id="SSF53597">
    <property type="entry name" value="Dihydrofolate reductase-like"/>
    <property type="match status" value="1"/>
</dbReference>
<dbReference type="GO" id="GO:0046452">
    <property type="term" value="P:dihydrofolate metabolic process"/>
    <property type="evidence" value="ECO:0007669"/>
    <property type="project" value="TreeGrafter"/>
</dbReference>
<dbReference type="InterPro" id="IPR024072">
    <property type="entry name" value="DHFR-like_dom_sf"/>
</dbReference>
<evidence type="ECO:0000256" key="4">
    <source>
        <dbReference type="ARBA" id="ARBA00022563"/>
    </source>
</evidence>
<dbReference type="GO" id="GO:0050661">
    <property type="term" value="F:NADP binding"/>
    <property type="evidence" value="ECO:0007669"/>
    <property type="project" value="InterPro"/>
</dbReference>
<dbReference type="RefSeq" id="WP_078812025.1">
    <property type="nucleotide sequence ID" value="NZ_FUYE01000002.1"/>
</dbReference>
<evidence type="ECO:0000256" key="5">
    <source>
        <dbReference type="ARBA" id="ARBA00022857"/>
    </source>
</evidence>
<dbReference type="STRING" id="48467.SAMN02745166_00828"/>
<dbReference type="GO" id="GO:0005829">
    <property type="term" value="C:cytosol"/>
    <property type="evidence" value="ECO:0007669"/>
    <property type="project" value="TreeGrafter"/>
</dbReference>
<dbReference type="Gene3D" id="3.40.430.10">
    <property type="entry name" value="Dihydrofolate Reductase, subunit A"/>
    <property type="match status" value="1"/>
</dbReference>
<keyword evidence="6" id="KW-0560">Oxidoreductase</keyword>
<dbReference type="PANTHER" id="PTHR48069:SF3">
    <property type="entry name" value="DIHYDROFOLATE REDUCTASE"/>
    <property type="match status" value="1"/>
</dbReference>
<keyword evidence="5" id="KW-0521">NADP</keyword>
<dbReference type="PROSITE" id="PS51330">
    <property type="entry name" value="DHFR_2"/>
    <property type="match status" value="1"/>
</dbReference>
<comment type="similarity">
    <text evidence="2">Belongs to the dihydrofolate reductase family.</text>
</comment>
<dbReference type="OrthoDB" id="9804315at2"/>
<dbReference type="InterPro" id="IPR012259">
    <property type="entry name" value="DHFR"/>
</dbReference>
<feature type="domain" description="DHFR" evidence="8">
    <location>
        <begin position="4"/>
        <end position="164"/>
    </location>
</feature>
<dbReference type="GO" id="GO:0004146">
    <property type="term" value="F:dihydrofolate reductase activity"/>
    <property type="evidence" value="ECO:0007669"/>
    <property type="project" value="UniProtKB-EC"/>
</dbReference>
<dbReference type="CDD" id="cd00209">
    <property type="entry name" value="DHFR"/>
    <property type="match status" value="1"/>
</dbReference>
<organism evidence="9 10">
    <name type="scientific">Prosthecobacter debontii</name>
    <dbReference type="NCBI Taxonomy" id="48467"/>
    <lineage>
        <taxon>Bacteria</taxon>
        <taxon>Pseudomonadati</taxon>
        <taxon>Verrucomicrobiota</taxon>
        <taxon>Verrucomicrobiia</taxon>
        <taxon>Verrucomicrobiales</taxon>
        <taxon>Verrucomicrobiaceae</taxon>
        <taxon>Prosthecobacter</taxon>
    </lineage>
</organism>
<dbReference type="GO" id="GO:0046655">
    <property type="term" value="P:folic acid metabolic process"/>
    <property type="evidence" value="ECO:0007669"/>
    <property type="project" value="TreeGrafter"/>
</dbReference>
<gene>
    <name evidence="9" type="ORF">SAMN02745166_00828</name>
</gene>
<dbReference type="Pfam" id="PF00186">
    <property type="entry name" value="DHFR_1"/>
    <property type="match status" value="1"/>
</dbReference>
<dbReference type="InterPro" id="IPR001796">
    <property type="entry name" value="DHFR_dom"/>
</dbReference>
<keyword evidence="4" id="KW-0554">One-carbon metabolism</keyword>
<reference evidence="10" key="1">
    <citation type="submission" date="2017-02" db="EMBL/GenBank/DDBJ databases">
        <authorList>
            <person name="Varghese N."/>
            <person name="Submissions S."/>
        </authorList>
    </citation>
    <scope>NUCLEOTIDE SEQUENCE [LARGE SCALE GENOMIC DNA]</scope>
    <source>
        <strain evidence="10">ATCC 700200</strain>
    </source>
</reference>
<evidence type="ECO:0000313" key="9">
    <source>
        <dbReference type="EMBL" id="SKA81880.1"/>
    </source>
</evidence>
<dbReference type="AlphaFoldDB" id="A0A1T4WX06"/>
<keyword evidence="10" id="KW-1185">Reference proteome</keyword>
<sequence length="172" mass="19185">MTPCLTLIAAISADGFISTGKGVPWDLPKDREHFRAYCHGKWLLLGRNTYEEMLGWFSDHHPLILSHNAKFLPFIGEKIQTVEEALQLTALAHQGELVVCGGGGAFQAAMPAADRLVITHVDHLLGGGVAFPAFSQQDWEPVSRETHDRDDFHAYSFAIVTYQRVRHYRDAA</sequence>
<dbReference type="EMBL" id="FUYE01000002">
    <property type="protein sequence ID" value="SKA81880.1"/>
    <property type="molecule type" value="Genomic_DNA"/>
</dbReference>
<accession>A0A1T4WX06</accession>
<evidence type="ECO:0000259" key="8">
    <source>
        <dbReference type="PROSITE" id="PS51330"/>
    </source>
</evidence>
<dbReference type="UniPathway" id="UPA00077">
    <property type="reaction ID" value="UER00158"/>
</dbReference>
<dbReference type="PANTHER" id="PTHR48069">
    <property type="entry name" value="DIHYDROFOLATE REDUCTASE"/>
    <property type="match status" value="1"/>
</dbReference>
<name>A0A1T4WX06_9BACT</name>
<evidence type="ECO:0000256" key="2">
    <source>
        <dbReference type="ARBA" id="ARBA00009539"/>
    </source>
</evidence>
<dbReference type="GO" id="GO:0046654">
    <property type="term" value="P:tetrahydrofolate biosynthetic process"/>
    <property type="evidence" value="ECO:0007669"/>
    <property type="project" value="UniProtKB-UniPathway"/>
</dbReference>
<comment type="pathway">
    <text evidence="1">Cofactor biosynthesis; tetrahydrofolate biosynthesis; 5,6,7,8-tetrahydrofolate from 7,8-dihydrofolate: step 1/1.</text>
</comment>
<dbReference type="EC" id="1.5.1.3" evidence="3"/>
<evidence type="ECO:0000313" key="10">
    <source>
        <dbReference type="Proteomes" id="UP000190774"/>
    </source>
</evidence>
<dbReference type="GO" id="GO:0006730">
    <property type="term" value="P:one-carbon metabolic process"/>
    <property type="evidence" value="ECO:0007669"/>
    <property type="project" value="UniProtKB-KW"/>
</dbReference>
<evidence type="ECO:0000256" key="1">
    <source>
        <dbReference type="ARBA" id="ARBA00004903"/>
    </source>
</evidence>
<proteinExistence type="inferred from homology"/>
<evidence type="ECO:0000256" key="3">
    <source>
        <dbReference type="ARBA" id="ARBA00012856"/>
    </source>
</evidence>
<evidence type="ECO:0000256" key="6">
    <source>
        <dbReference type="ARBA" id="ARBA00023002"/>
    </source>
</evidence>